<evidence type="ECO:0000313" key="1">
    <source>
        <dbReference type="EMBL" id="KAF2003048.1"/>
    </source>
</evidence>
<dbReference type="PANTHER" id="PTHR31051">
    <property type="entry name" value="PROTEASOME ASSEMBLY CHAPERONE 3"/>
    <property type="match status" value="1"/>
</dbReference>
<dbReference type="InterPro" id="IPR018788">
    <property type="entry name" value="Proteasome_assmbl_chp_3"/>
</dbReference>
<reference evidence="1" key="1">
    <citation type="journal article" date="2020" name="Stud. Mycol.">
        <title>101 Dothideomycetes genomes: a test case for predicting lifestyles and emergence of pathogens.</title>
        <authorList>
            <person name="Haridas S."/>
            <person name="Albert R."/>
            <person name="Binder M."/>
            <person name="Bloem J."/>
            <person name="Labutti K."/>
            <person name="Salamov A."/>
            <person name="Andreopoulos B."/>
            <person name="Baker S."/>
            <person name="Barry K."/>
            <person name="Bills G."/>
            <person name="Bluhm B."/>
            <person name="Cannon C."/>
            <person name="Castanera R."/>
            <person name="Culley D."/>
            <person name="Daum C."/>
            <person name="Ezra D."/>
            <person name="Gonzalez J."/>
            <person name="Henrissat B."/>
            <person name="Kuo A."/>
            <person name="Liang C."/>
            <person name="Lipzen A."/>
            <person name="Lutzoni F."/>
            <person name="Magnuson J."/>
            <person name="Mondo S."/>
            <person name="Nolan M."/>
            <person name="Ohm R."/>
            <person name="Pangilinan J."/>
            <person name="Park H.-J."/>
            <person name="Ramirez L."/>
            <person name="Alfaro M."/>
            <person name="Sun H."/>
            <person name="Tritt A."/>
            <person name="Yoshinaga Y."/>
            <person name="Zwiers L.-H."/>
            <person name="Turgeon B."/>
            <person name="Goodwin S."/>
            <person name="Spatafora J."/>
            <person name="Crous P."/>
            <person name="Grigoriev I."/>
        </authorList>
    </citation>
    <scope>NUCLEOTIDE SEQUENCE</scope>
    <source>
        <strain evidence="1">CBS 123094</strain>
    </source>
</reference>
<dbReference type="InterPro" id="IPR053720">
    <property type="entry name" value="Psm_Assembly_Chaperone"/>
</dbReference>
<dbReference type="Proteomes" id="UP000799779">
    <property type="component" value="Unassembled WGS sequence"/>
</dbReference>
<organism evidence="1 2">
    <name type="scientific">Amniculicola lignicola CBS 123094</name>
    <dbReference type="NCBI Taxonomy" id="1392246"/>
    <lineage>
        <taxon>Eukaryota</taxon>
        <taxon>Fungi</taxon>
        <taxon>Dikarya</taxon>
        <taxon>Ascomycota</taxon>
        <taxon>Pezizomycotina</taxon>
        <taxon>Dothideomycetes</taxon>
        <taxon>Pleosporomycetidae</taxon>
        <taxon>Pleosporales</taxon>
        <taxon>Amniculicolaceae</taxon>
        <taxon>Amniculicola</taxon>
    </lineage>
</organism>
<dbReference type="EMBL" id="ML977574">
    <property type="protein sequence ID" value="KAF2003048.1"/>
    <property type="molecule type" value="Genomic_DNA"/>
</dbReference>
<gene>
    <name evidence="1" type="ORF">P154DRAFT_520401</name>
</gene>
<dbReference type="OrthoDB" id="5593278at2759"/>
<keyword evidence="2" id="KW-1185">Reference proteome</keyword>
<dbReference type="AlphaFoldDB" id="A0A6A5WPS6"/>
<proteinExistence type="predicted"/>
<sequence>MAVPDLNYAVAASPFPAKTSTASALIKDIETTATAVAFADKILITVTQNGRLAHWLHVPLDISGTDSSLTSNPYLEQDEDTPSSDLLPMHHLTATTVLGGTVAGLDVLGQTLATQVASALLTKNSGEKRMLVLGVGLDKSLSDGREFGDLVGLVLNVI</sequence>
<accession>A0A6A5WPS6</accession>
<dbReference type="GO" id="GO:0043248">
    <property type="term" value="P:proteasome assembly"/>
    <property type="evidence" value="ECO:0007669"/>
    <property type="project" value="InterPro"/>
</dbReference>
<protein>
    <submittedName>
        <fullName evidence="1">Uncharacterized protein</fullName>
    </submittedName>
</protein>
<dbReference type="PANTHER" id="PTHR31051:SF1">
    <property type="entry name" value="PROTEASOME ASSEMBLY CHAPERONE 3"/>
    <property type="match status" value="1"/>
</dbReference>
<evidence type="ECO:0000313" key="2">
    <source>
        <dbReference type="Proteomes" id="UP000799779"/>
    </source>
</evidence>
<name>A0A6A5WPS6_9PLEO</name>
<dbReference type="Gene3D" id="3.30.230.90">
    <property type="match status" value="1"/>
</dbReference>